<name>A0ABD1Z8D8_9MARC</name>
<comment type="caution">
    <text evidence="2">The sequence shown here is derived from an EMBL/GenBank/DDBJ whole genome shotgun (WGS) entry which is preliminary data.</text>
</comment>
<dbReference type="AlphaFoldDB" id="A0ABD1Z8D8"/>
<evidence type="ECO:0000256" key="1">
    <source>
        <dbReference type="SAM" id="MobiDB-lite"/>
    </source>
</evidence>
<gene>
    <name evidence="2" type="ORF">R1flu_011657</name>
</gene>
<feature type="compositionally biased region" description="Basic and acidic residues" evidence="1">
    <location>
        <begin position="71"/>
        <end position="93"/>
    </location>
</feature>
<sequence length="93" mass="10657">MPRPTWRIINTSGEERRPTWPWDGKANDDGDDELAENAKLIDDGESTTPSRNNPRSAKILKDGHSTQTRQNSHEVHKQTDKILDAQIDEIPRR</sequence>
<feature type="compositionally biased region" description="Polar residues" evidence="1">
    <location>
        <begin position="46"/>
        <end position="55"/>
    </location>
</feature>
<keyword evidence="3" id="KW-1185">Reference proteome</keyword>
<proteinExistence type="predicted"/>
<protein>
    <submittedName>
        <fullName evidence="2">Uncharacterized protein</fullName>
    </submittedName>
</protein>
<evidence type="ECO:0000313" key="3">
    <source>
        <dbReference type="Proteomes" id="UP001605036"/>
    </source>
</evidence>
<reference evidence="2 3" key="1">
    <citation type="submission" date="2024-09" db="EMBL/GenBank/DDBJ databases">
        <title>Chromosome-scale assembly of Riccia fluitans.</title>
        <authorList>
            <person name="Paukszto L."/>
            <person name="Sawicki J."/>
            <person name="Karawczyk K."/>
            <person name="Piernik-Szablinska J."/>
            <person name="Szczecinska M."/>
            <person name="Mazdziarz M."/>
        </authorList>
    </citation>
    <scope>NUCLEOTIDE SEQUENCE [LARGE SCALE GENOMIC DNA]</scope>
    <source>
        <strain evidence="2">Rf_01</strain>
        <tissue evidence="2">Aerial parts of the thallus</tissue>
    </source>
</reference>
<organism evidence="2 3">
    <name type="scientific">Riccia fluitans</name>
    <dbReference type="NCBI Taxonomy" id="41844"/>
    <lineage>
        <taxon>Eukaryota</taxon>
        <taxon>Viridiplantae</taxon>
        <taxon>Streptophyta</taxon>
        <taxon>Embryophyta</taxon>
        <taxon>Marchantiophyta</taxon>
        <taxon>Marchantiopsida</taxon>
        <taxon>Marchantiidae</taxon>
        <taxon>Marchantiales</taxon>
        <taxon>Ricciaceae</taxon>
        <taxon>Riccia</taxon>
    </lineage>
</organism>
<dbReference type="Proteomes" id="UP001605036">
    <property type="component" value="Unassembled WGS sequence"/>
</dbReference>
<accession>A0ABD1Z8D8</accession>
<evidence type="ECO:0000313" key="2">
    <source>
        <dbReference type="EMBL" id="KAL2644070.1"/>
    </source>
</evidence>
<feature type="region of interest" description="Disordered" evidence="1">
    <location>
        <begin position="1"/>
        <end position="93"/>
    </location>
</feature>
<dbReference type="EMBL" id="JBHFFA010000002">
    <property type="protein sequence ID" value="KAL2644070.1"/>
    <property type="molecule type" value="Genomic_DNA"/>
</dbReference>